<protein>
    <submittedName>
        <fullName evidence="2">Uncharacterized protein</fullName>
    </submittedName>
</protein>
<feature type="compositionally biased region" description="Low complexity" evidence="1">
    <location>
        <begin position="1"/>
        <end position="12"/>
    </location>
</feature>
<comment type="caution">
    <text evidence="2">The sequence shown here is derived from an EMBL/GenBank/DDBJ whole genome shotgun (WGS) entry which is preliminary data.</text>
</comment>
<evidence type="ECO:0000256" key="1">
    <source>
        <dbReference type="SAM" id="MobiDB-lite"/>
    </source>
</evidence>
<sequence length="70" mass="7214">EVAAGALAAARAMSTPVSEPRSAPAQCRQACAQEYYFCLAGDGTDDCAPHWGQCRARCDAPGRLASNSPG</sequence>
<reference evidence="3" key="1">
    <citation type="journal article" date="2019" name="Int. J. Syst. Evol. Microbiol.">
        <title>The Global Catalogue of Microorganisms (GCM) 10K type strain sequencing project: providing services to taxonomists for standard genome sequencing and annotation.</title>
        <authorList>
            <consortium name="The Broad Institute Genomics Platform"/>
            <consortium name="The Broad Institute Genome Sequencing Center for Infectious Disease"/>
            <person name="Wu L."/>
            <person name="Ma J."/>
        </authorList>
    </citation>
    <scope>NUCLEOTIDE SEQUENCE [LARGE SCALE GENOMIC DNA]</scope>
    <source>
        <strain evidence="3">CCUG 55074</strain>
    </source>
</reference>
<accession>A0ABW3T657</accession>
<evidence type="ECO:0000313" key="2">
    <source>
        <dbReference type="EMBL" id="MFD1192197.1"/>
    </source>
</evidence>
<gene>
    <name evidence="2" type="ORF">ACFQ27_16535</name>
</gene>
<keyword evidence="3" id="KW-1185">Reference proteome</keyword>
<feature type="region of interest" description="Disordered" evidence="1">
    <location>
        <begin position="1"/>
        <end position="21"/>
    </location>
</feature>
<dbReference type="Proteomes" id="UP001597216">
    <property type="component" value="Unassembled WGS sequence"/>
</dbReference>
<organism evidence="2 3">
    <name type="scientific">Phenylobacterium conjunctum</name>
    <dbReference type="NCBI Taxonomy" id="1298959"/>
    <lineage>
        <taxon>Bacteria</taxon>
        <taxon>Pseudomonadati</taxon>
        <taxon>Pseudomonadota</taxon>
        <taxon>Alphaproteobacteria</taxon>
        <taxon>Caulobacterales</taxon>
        <taxon>Caulobacteraceae</taxon>
        <taxon>Phenylobacterium</taxon>
    </lineage>
</organism>
<evidence type="ECO:0000313" key="3">
    <source>
        <dbReference type="Proteomes" id="UP001597216"/>
    </source>
</evidence>
<name>A0ABW3T657_9CAUL</name>
<dbReference type="EMBL" id="JBHTLQ010000046">
    <property type="protein sequence ID" value="MFD1192197.1"/>
    <property type="molecule type" value="Genomic_DNA"/>
</dbReference>
<proteinExistence type="predicted"/>
<feature type="non-terminal residue" evidence="2">
    <location>
        <position position="1"/>
    </location>
</feature>